<keyword evidence="5 7" id="KW-0482">Metalloprotease</keyword>
<evidence type="ECO:0000256" key="2">
    <source>
        <dbReference type="ARBA" id="ARBA00022723"/>
    </source>
</evidence>
<evidence type="ECO:0000256" key="4">
    <source>
        <dbReference type="ARBA" id="ARBA00022833"/>
    </source>
</evidence>
<dbReference type="EMBL" id="OB661939">
    <property type="protein sequence ID" value="CAD7229210.1"/>
    <property type="molecule type" value="Genomic_DNA"/>
</dbReference>
<dbReference type="GO" id="GO:0046872">
    <property type="term" value="F:metal ion binding"/>
    <property type="evidence" value="ECO:0007669"/>
    <property type="project" value="UniProtKB-KW"/>
</dbReference>
<evidence type="ECO:0000256" key="6">
    <source>
        <dbReference type="PROSITE-ProRule" id="PRU01211"/>
    </source>
</evidence>
<dbReference type="Pfam" id="PF01400">
    <property type="entry name" value="Astacin"/>
    <property type="match status" value="1"/>
</dbReference>
<keyword evidence="1 7" id="KW-0645">Protease</keyword>
<comment type="cofactor">
    <cofactor evidence="7">
        <name>Zn(2+)</name>
        <dbReference type="ChEBI" id="CHEBI:29105"/>
    </cofactor>
    <text evidence="7">Binds 1 zinc ion per subunit.</text>
</comment>
<evidence type="ECO:0000256" key="3">
    <source>
        <dbReference type="ARBA" id="ARBA00022801"/>
    </source>
</evidence>
<dbReference type="Gene3D" id="3.40.390.10">
    <property type="entry name" value="Collagenase (Catalytic Domain)"/>
    <property type="match status" value="1"/>
</dbReference>
<comment type="caution">
    <text evidence="6">Lacks conserved residue(s) required for the propagation of feature annotation.</text>
</comment>
<keyword evidence="2 7" id="KW-0479">Metal-binding</keyword>
<keyword evidence="4 7" id="KW-0862">Zinc</keyword>
<dbReference type="AlphaFoldDB" id="A0A7R8ZPD3"/>
<dbReference type="OrthoDB" id="291007at2759"/>
<dbReference type="InterPro" id="IPR001506">
    <property type="entry name" value="Peptidase_M12A"/>
</dbReference>
<feature type="signal peptide" evidence="7">
    <location>
        <begin position="1"/>
        <end position="19"/>
    </location>
</feature>
<dbReference type="InterPro" id="IPR024079">
    <property type="entry name" value="MetalloPept_cat_dom_sf"/>
</dbReference>
<evidence type="ECO:0000256" key="1">
    <source>
        <dbReference type="ARBA" id="ARBA00022670"/>
    </source>
</evidence>
<dbReference type="GO" id="GO:0006508">
    <property type="term" value="P:proteolysis"/>
    <property type="evidence" value="ECO:0007669"/>
    <property type="project" value="UniProtKB-KW"/>
</dbReference>
<dbReference type="EC" id="3.4.24.-" evidence="7"/>
<evidence type="ECO:0000256" key="5">
    <source>
        <dbReference type="ARBA" id="ARBA00023049"/>
    </source>
</evidence>
<sequence>MGAIIFFLMGYVLYHSAHAASSTDSLSVEQIAEELSPSEFIEGDIKLPPGFDRAAMSFSKYPSKRWPSKTVPYIIQYNQYLSETFPKSRIRFVDLLPRLDTDTDLIRETSSAIVEKFGRDFVLGHDLTSEVTRYPSNVAFTVIRGTVSDDHSGVSGVPRSSARKRRMHLRADYLNPTCTSEFVERFIGDGFLEIHALDPQRHDSLSVEQIAEELSPSEFIEGDIKLPPGFDRAAMSFSKYPSKRWPSKTVPYIISSSFCMEGNFRKRSYSDVNSFGSPYDYSSVMHYSKYSFSKGSSPTITPKDPSKVIGQRSYFSTQDINQIRRLYNC</sequence>
<protein>
    <recommendedName>
        <fullName evidence="7">Metalloendopeptidase</fullName>
        <ecNumber evidence="7">3.4.24.-</ecNumber>
    </recommendedName>
</protein>
<dbReference type="PRINTS" id="PR00480">
    <property type="entry name" value="ASTACIN"/>
</dbReference>
<organism evidence="8">
    <name type="scientific">Cyprideis torosa</name>
    <dbReference type="NCBI Taxonomy" id="163714"/>
    <lineage>
        <taxon>Eukaryota</taxon>
        <taxon>Metazoa</taxon>
        <taxon>Ecdysozoa</taxon>
        <taxon>Arthropoda</taxon>
        <taxon>Crustacea</taxon>
        <taxon>Oligostraca</taxon>
        <taxon>Ostracoda</taxon>
        <taxon>Podocopa</taxon>
        <taxon>Podocopida</taxon>
        <taxon>Cytherocopina</taxon>
        <taxon>Cytheroidea</taxon>
        <taxon>Cytherideidae</taxon>
        <taxon>Cyprideis</taxon>
    </lineage>
</organism>
<dbReference type="GO" id="GO:0004222">
    <property type="term" value="F:metalloendopeptidase activity"/>
    <property type="evidence" value="ECO:0007669"/>
    <property type="project" value="UniProtKB-UniRule"/>
</dbReference>
<feature type="chain" id="PRO_5040558295" description="Metalloendopeptidase" evidence="7">
    <location>
        <begin position="20"/>
        <end position="329"/>
    </location>
</feature>
<dbReference type="PROSITE" id="PS51864">
    <property type="entry name" value="ASTACIN"/>
    <property type="match status" value="1"/>
</dbReference>
<dbReference type="SUPFAM" id="SSF55486">
    <property type="entry name" value="Metalloproteases ('zincins'), catalytic domain"/>
    <property type="match status" value="1"/>
</dbReference>
<accession>A0A7R8ZPD3</accession>
<name>A0A7R8ZPD3_9CRUS</name>
<keyword evidence="7" id="KW-0732">Signal</keyword>
<reference evidence="8" key="1">
    <citation type="submission" date="2020-11" db="EMBL/GenBank/DDBJ databases">
        <authorList>
            <person name="Tran Van P."/>
        </authorList>
    </citation>
    <scope>NUCLEOTIDE SEQUENCE</scope>
</reference>
<gene>
    <name evidence="8" type="ORF">CTOB1V02_LOCUS7083</name>
</gene>
<evidence type="ECO:0000256" key="7">
    <source>
        <dbReference type="RuleBase" id="RU361183"/>
    </source>
</evidence>
<keyword evidence="3 7" id="KW-0378">Hydrolase</keyword>
<dbReference type="PANTHER" id="PTHR10127:SF780">
    <property type="entry name" value="METALLOENDOPEPTIDASE"/>
    <property type="match status" value="1"/>
</dbReference>
<proteinExistence type="predicted"/>
<evidence type="ECO:0000313" key="8">
    <source>
        <dbReference type="EMBL" id="CAD7229210.1"/>
    </source>
</evidence>
<dbReference type="PANTHER" id="PTHR10127">
    <property type="entry name" value="DISCOIDIN, CUB, EGF, LAMININ , AND ZINC METALLOPROTEASE DOMAIN CONTAINING"/>
    <property type="match status" value="1"/>
</dbReference>